<feature type="region of interest" description="Disordered" evidence="4">
    <location>
        <begin position="1"/>
        <end position="22"/>
    </location>
</feature>
<dbReference type="SMART" id="SM00065">
    <property type="entry name" value="GAF"/>
    <property type="match status" value="2"/>
</dbReference>
<name>A0ABR2IQC6_9EUKA</name>
<keyword evidence="2" id="KW-0479">Metal-binding</keyword>
<dbReference type="PRINTS" id="PR00387">
    <property type="entry name" value="PDIESTERASE1"/>
</dbReference>
<evidence type="ECO:0000313" key="7">
    <source>
        <dbReference type="Proteomes" id="UP001470230"/>
    </source>
</evidence>
<dbReference type="InterPro" id="IPR003607">
    <property type="entry name" value="HD/PDEase_dom"/>
</dbReference>
<dbReference type="InterPro" id="IPR023088">
    <property type="entry name" value="PDEase"/>
</dbReference>
<comment type="caution">
    <text evidence="6">The sequence shown here is derived from an EMBL/GenBank/DDBJ whole genome shotgun (WGS) entry which is preliminary data.</text>
</comment>
<keyword evidence="7" id="KW-1185">Reference proteome</keyword>
<feature type="domain" description="PDEase" evidence="5">
    <location>
        <begin position="739"/>
        <end position="1063"/>
    </location>
</feature>
<dbReference type="EMBL" id="JAPFFF010000015">
    <property type="protein sequence ID" value="KAK8866853.1"/>
    <property type="molecule type" value="Genomic_DNA"/>
</dbReference>
<organism evidence="6 7">
    <name type="scientific">Tritrichomonas musculus</name>
    <dbReference type="NCBI Taxonomy" id="1915356"/>
    <lineage>
        <taxon>Eukaryota</taxon>
        <taxon>Metamonada</taxon>
        <taxon>Parabasalia</taxon>
        <taxon>Tritrichomonadida</taxon>
        <taxon>Tritrichomonadidae</taxon>
        <taxon>Tritrichomonas</taxon>
    </lineage>
</organism>
<reference evidence="6 7" key="1">
    <citation type="submission" date="2024-04" db="EMBL/GenBank/DDBJ databases">
        <title>Tritrichomonas musculus Genome.</title>
        <authorList>
            <person name="Alves-Ferreira E."/>
            <person name="Grigg M."/>
            <person name="Lorenzi H."/>
            <person name="Galac M."/>
        </authorList>
    </citation>
    <scope>NUCLEOTIDE SEQUENCE [LARGE SCALE GENOMIC DNA]</scope>
    <source>
        <strain evidence="6 7">EAF2021</strain>
    </source>
</reference>
<dbReference type="InterPro" id="IPR003018">
    <property type="entry name" value="GAF"/>
</dbReference>
<dbReference type="SUPFAM" id="SSF55781">
    <property type="entry name" value="GAF domain-like"/>
    <property type="match status" value="4"/>
</dbReference>
<dbReference type="Gene3D" id="3.30.450.40">
    <property type="match status" value="2"/>
</dbReference>
<dbReference type="Pfam" id="PF01590">
    <property type="entry name" value="GAF"/>
    <property type="match status" value="1"/>
</dbReference>
<evidence type="ECO:0000256" key="4">
    <source>
        <dbReference type="SAM" id="MobiDB-lite"/>
    </source>
</evidence>
<gene>
    <name evidence="6" type="ORF">M9Y10_009821</name>
</gene>
<evidence type="ECO:0000256" key="2">
    <source>
        <dbReference type="ARBA" id="ARBA00022723"/>
    </source>
</evidence>
<keyword evidence="3" id="KW-0378">Hydrolase</keyword>
<sequence>MKNLSKNSHKSNSLKLESNPYIPHNSSRSVSAMHVSSPIKLGNLQPAVDPVSLVEKRHEIFQTMLANLKNTPLHISIEKALVHLFSAKDCFLWISNQGMGTLDSPSLARSIKSVIGIVGASFRMNKLINIISPSKHDNFNQIVDFADMPSLYLPLSTNKNNSIFAVAQIVRGPESHPFSEIDEDSARFFATKFLQMSHLIVSNNSSFTIVSDSDVSNQVIERLQHNFHCCVVEFWLHEKVKNSYSKYIDNSFQPVANPGCVGPIMKSGLTCNSVDATQLTGYSAEVDGVDREPILIVPVQVNNDTFSIVLRGKMTGKSFSNFESVQLENIAPIVGKSILGSNAGSSDEDNSEFALRLKALLEVAEILSGVLDIDSLIPVIMERANSLLNTERCSLFLVDQSKQQLVTKFQGGLDKAITLPISRGIVGHTATTGNIVNINDAYSDPRFDQTVDKSTGFKTRTVLTVPIYNNRGEIAGVTEMINRRDGSAFDEGDIKMMNAFNVFCGISLDNAKLYKTSLSLTRQLRGFAEMGSALNNSKTVKEILEDILNNAKSVVHASRATIFLRDIDLNTITVFVSVGDEIEHGNIFATEVSKLLKPKVFSKDEIITLVKLGNSPQREQNQTPITSSRKKADSVESSLLVTPTRVSSMFWDDNENEQFIGNKDNETYQPICCFPLLTSDSKVLGVMELKCNWKVLPEDMKLLDCFAVFAAVSLEKSQLEEIAKFGQIETALKKWIADDERKTSTFPQKLKIPDDRIPILDSVNFDAPQWDGIGLFKVCWTIVASYGLLEEFKVNNETFFTFLQSISQTYNKVPYHNWRHACDVTQFVNYEIKLAKMDTVFNKFELFGIFVSSICHDANHDGFTNVYNVKAETPLGILFKNQSVMETHHCAVSIGIVSKEESNIFASLNANDYKTMWTLVIQLILITDMAKHFNFLKELNAELDNGPLDLENQKHRLMLMQVILKCADISNVSRPFELADKWCDVLCEEFFRQGDLEMANGMEYTSPNNDREHLDKPKSQIGFYTFVCLPLYQCAARAMPLLQKNVDQIQSNLAVWKEAAAKKEQETN</sequence>
<accession>A0ABR2IQC6</accession>
<protein>
    <recommendedName>
        <fullName evidence="5">PDEase domain-containing protein</fullName>
    </recommendedName>
</protein>
<dbReference type="SUPFAM" id="SSF109604">
    <property type="entry name" value="HD-domain/PDEase-like"/>
    <property type="match status" value="1"/>
</dbReference>
<dbReference type="InterPro" id="IPR029016">
    <property type="entry name" value="GAF-like_dom_sf"/>
</dbReference>
<proteinExistence type="predicted"/>
<dbReference type="CDD" id="cd00077">
    <property type="entry name" value="HDc"/>
    <property type="match status" value="1"/>
</dbReference>
<dbReference type="InterPro" id="IPR036971">
    <property type="entry name" value="PDEase_catalytic_dom_sf"/>
</dbReference>
<evidence type="ECO:0000256" key="3">
    <source>
        <dbReference type="ARBA" id="ARBA00022801"/>
    </source>
</evidence>
<feature type="compositionally biased region" description="Low complexity" evidence="4">
    <location>
        <begin position="1"/>
        <end position="19"/>
    </location>
</feature>
<dbReference type="Proteomes" id="UP001470230">
    <property type="component" value="Unassembled WGS sequence"/>
</dbReference>
<evidence type="ECO:0000256" key="1">
    <source>
        <dbReference type="ARBA" id="ARBA00022535"/>
    </source>
</evidence>
<dbReference type="Pfam" id="PF00233">
    <property type="entry name" value="PDEase_I"/>
    <property type="match status" value="1"/>
</dbReference>
<evidence type="ECO:0000259" key="5">
    <source>
        <dbReference type="PROSITE" id="PS51845"/>
    </source>
</evidence>
<dbReference type="PROSITE" id="PS51845">
    <property type="entry name" value="PDEASE_I_2"/>
    <property type="match status" value="1"/>
</dbReference>
<keyword evidence="1" id="KW-0140">cGMP</keyword>
<dbReference type="PANTHER" id="PTHR11347">
    <property type="entry name" value="CYCLIC NUCLEOTIDE PHOSPHODIESTERASE"/>
    <property type="match status" value="1"/>
</dbReference>
<dbReference type="Gene3D" id="1.10.1300.10">
    <property type="entry name" value="3'5'-cyclic nucleotide phosphodiesterase, catalytic domain"/>
    <property type="match status" value="1"/>
</dbReference>
<dbReference type="InterPro" id="IPR002073">
    <property type="entry name" value="PDEase_catalytic_dom"/>
</dbReference>
<evidence type="ECO:0000313" key="6">
    <source>
        <dbReference type="EMBL" id="KAK8866853.1"/>
    </source>
</evidence>